<gene>
    <name evidence="3" type="ORF">ABLG96_12725</name>
</gene>
<proteinExistence type="predicted"/>
<dbReference type="EC" id="1.-.-.-" evidence="3"/>
<dbReference type="AlphaFoldDB" id="A0AAU8DKE8"/>
<dbReference type="Gene3D" id="3.50.50.60">
    <property type="entry name" value="FAD/NAD(P)-binding domain"/>
    <property type="match status" value="1"/>
</dbReference>
<dbReference type="GO" id="GO:0016491">
    <property type="term" value="F:oxidoreductase activity"/>
    <property type="evidence" value="ECO:0007669"/>
    <property type="project" value="UniProtKB-KW"/>
</dbReference>
<feature type="domain" description="FAD dependent oxidoreductase" evidence="2">
    <location>
        <begin position="7"/>
        <end position="368"/>
    </location>
</feature>
<accession>A0AAU8DKE8</accession>
<dbReference type="GO" id="GO:0005737">
    <property type="term" value="C:cytoplasm"/>
    <property type="evidence" value="ECO:0007669"/>
    <property type="project" value="TreeGrafter"/>
</dbReference>
<dbReference type="EMBL" id="CP159218">
    <property type="protein sequence ID" value="XCG62140.1"/>
    <property type="molecule type" value="Genomic_DNA"/>
</dbReference>
<dbReference type="RefSeq" id="WP_353647755.1">
    <property type="nucleotide sequence ID" value="NZ_CP159218.1"/>
</dbReference>
<reference evidence="3" key="1">
    <citation type="submission" date="2024-05" db="EMBL/GenBank/DDBJ databases">
        <authorList>
            <person name="Cai S.Y."/>
            <person name="Jin L.M."/>
            <person name="Li H.R."/>
        </authorList>
    </citation>
    <scope>NUCLEOTIDE SEQUENCE</scope>
    <source>
        <strain evidence="3">A5-74</strain>
    </source>
</reference>
<dbReference type="PANTHER" id="PTHR13847">
    <property type="entry name" value="SARCOSINE DEHYDROGENASE-RELATED"/>
    <property type="match status" value="1"/>
</dbReference>
<evidence type="ECO:0000313" key="3">
    <source>
        <dbReference type="EMBL" id="XCG62140.1"/>
    </source>
</evidence>
<dbReference type="InterPro" id="IPR006076">
    <property type="entry name" value="FAD-dep_OxRdtase"/>
</dbReference>
<dbReference type="PROSITE" id="PS51257">
    <property type="entry name" value="PROKAR_LIPOPROTEIN"/>
    <property type="match status" value="1"/>
</dbReference>
<organism evidence="3">
    <name type="scientific">Nakamurella sp. A5-74</name>
    <dbReference type="NCBI Taxonomy" id="3158264"/>
    <lineage>
        <taxon>Bacteria</taxon>
        <taxon>Bacillati</taxon>
        <taxon>Actinomycetota</taxon>
        <taxon>Actinomycetes</taxon>
        <taxon>Nakamurellales</taxon>
        <taxon>Nakamurellaceae</taxon>
        <taxon>Nakamurella</taxon>
    </lineage>
</organism>
<dbReference type="Pfam" id="PF01266">
    <property type="entry name" value="DAO"/>
    <property type="match status" value="1"/>
</dbReference>
<protein>
    <submittedName>
        <fullName evidence="3">FAD-dependent oxidoreductase</fullName>
        <ecNumber evidence="3">1.-.-.-</ecNumber>
    </submittedName>
</protein>
<dbReference type="PANTHER" id="PTHR13847:SF287">
    <property type="entry name" value="FAD-DEPENDENT OXIDOREDUCTASE DOMAIN-CONTAINING PROTEIN 1"/>
    <property type="match status" value="1"/>
</dbReference>
<dbReference type="InterPro" id="IPR036188">
    <property type="entry name" value="FAD/NAD-bd_sf"/>
</dbReference>
<evidence type="ECO:0000256" key="1">
    <source>
        <dbReference type="ARBA" id="ARBA00023002"/>
    </source>
</evidence>
<dbReference type="Gene3D" id="3.30.9.10">
    <property type="entry name" value="D-Amino Acid Oxidase, subunit A, domain 2"/>
    <property type="match status" value="1"/>
</dbReference>
<evidence type="ECO:0000259" key="2">
    <source>
        <dbReference type="Pfam" id="PF01266"/>
    </source>
</evidence>
<dbReference type="SUPFAM" id="SSF54373">
    <property type="entry name" value="FAD-linked reductases, C-terminal domain"/>
    <property type="match status" value="1"/>
</dbReference>
<sequence>MSRLTADVIVVGAGIVGAACARSLAATGARVVVVDRGPAAGGTSSAGEGNLLVSDKGPGPELDLALHAAQAWTRTAAELVDELGPAFPAVEYEPKGGLVVTSSAAGGAALLAFAETQRSAGVQIVPVDGPGAREYEPQLSTEITTGVFYPQDAQVQPVNATEALLASARRRGATVLTHRAVTGALTSNGSIVGVLTEREQISAPVVLNCAGPWAGAVAASLGVQLPVRPRRGMVLVTTRMPHLIFHKVYDGDYVAATQSADTSLQTSSVVECTAGGTVLIGSSREQIGFDDRLRIAVLAELAAKALRLFPFLADASVMRAYGGYRPYMPDHLPAIGADPRLPGLFHATGHEGAGIGLSVSTADLITALVTGTTPPLDPTPFALTRTSLHAEQVA</sequence>
<name>A0AAU8DKE8_9ACTN</name>
<keyword evidence="1 3" id="KW-0560">Oxidoreductase</keyword>
<dbReference type="SUPFAM" id="SSF51905">
    <property type="entry name" value="FAD/NAD(P)-binding domain"/>
    <property type="match status" value="1"/>
</dbReference>